<dbReference type="Gene3D" id="3.40.50.300">
    <property type="entry name" value="P-loop containing nucleotide triphosphate hydrolases"/>
    <property type="match status" value="1"/>
</dbReference>
<gene>
    <name evidence="1" type="ORF">BpHYR1_000299</name>
</gene>
<protein>
    <submittedName>
        <fullName evidence="1">Uncharacterized protein</fullName>
    </submittedName>
</protein>
<proteinExistence type="predicted"/>
<organism evidence="1 2">
    <name type="scientific">Brachionus plicatilis</name>
    <name type="common">Marine rotifer</name>
    <name type="synonym">Brachionus muelleri</name>
    <dbReference type="NCBI Taxonomy" id="10195"/>
    <lineage>
        <taxon>Eukaryota</taxon>
        <taxon>Metazoa</taxon>
        <taxon>Spiralia</taxon>
        <taxon>Gnathifera</taxon>
        <taxon>Rotifera</taxon>
        <taxon>Eurotatoria</taxon>
        <taxon>Monogononta</taxon>
        <taxon>Pseudotrocha</taxon>
        <taxon>Ploima</taxon>
        <taxon>Brachionidae</taxon>
        <taxon>Brachionus</taxon>
    </lineage>
</organism>
<dbReference type="AlphaFoldDB" id="A0A3M7PCU5"/>
<dbReference type="InterPro" id="IPR027417">
    <property type="entry name" value="P-loop_NTPase"/>
</dbReference>
<dbReference type="EMBL" id="REGN01011871">
    <property type="protein sequence ID" value="RMZ96823.1"/>
    <property type="molecule type" value="Genomic_DNA"/>
</dbReference>
<accession>A0A3M7PCU5</accession>
<evidence type="ECO:0000313" key="1">
    <source>
        <dbReference type="EMBL" id="RMZ96823.1"/>
    </source>
</evidence>
<reference evidence="1 2" key="1">
    <citation type="journal article" date="2018" name="Sci. Rep.">
        <title>Genomic signatures of local adaptation to the degree of environmental predictability in rotifers.</title>
        <authorList>
            <person name="Franch-Gras L."/>
            <person name="Hahn C."/>
            <person name="Garcia-Roger E.M."/>
            <person name="Carmona M.J."/>
            <person name="Serra M."/>
            <person name="Gomez A."/>
        </authorList>
    </citation>
    <scope>NUCLEOTIDE SEQUENCE [LARGE SCALE GENOMIC DNA]</scope>
    <source>
        <strain evidence="1">HYR1</strain>
    </source>
</reference>
<dbReference type="SUPFAM" id="SSF52540">
    <property type="entry name" value="P-loop containing nucleoside triphosphate hydrolases"/>
    <property type="match status" value="1"/>
</dbReference>
<evidence type="ECO:0000313" key="2">
    <source>
        <dbReference type="Proteomes" id="UP000276133"/>
    </source>
</evidence>
<keyword evidence="2" id="KW-1185">Reference proteome</keyword>
<dbReference type="Proteomes" id="UP000276133">
    <property type="component" value="Unassembled WGS sequence"/>
</dbReference>
<name>A0A3M7PCU5_BRAPC</name>
<comment type="caution">
    <text evidence="1">The sequence shown here is derived from an EMBL/GenBank/DDBJ whole genome shotgun (WGS) entry which is preliminary data.</text>
</comment>
<sequence>MGKQMNILDPFVQSNARQFKLIEETVEAYNSKVFVQSLFPFKFVLDENGLEKKFGNWRDDVVAFLNDWIINGWHYKKKHLCLFGDSDSGKTTFCNALFWEIMITKIF</sequence>